<name>A0A5J4UPE3_9EUKA</name>
<dbReference type="SUPFAM" id="SSF56349">
    <property type="entry name" value="DNA breaking-rejoining enzymes"/>
    <property type="match status" value="1"/>
</dbReference>
<comment type="caution">
    <text evidence="1">The sequence shown here is derived from an EMBL/GenBank/DDBJ whole genome shotgun (WGS) entry which is preliminary data.</text>
</comment>
<protein>
    <recommendedName>
        <fullName evidence="3">Tyr recombinase domain-containing protein</fullName>
    </recommendedName>
</protein>
<dbReference type="AlphaFoldDB" id="A0A5J4UPE3"/>
<dbReference type="GO" id="GO:0003677">
    <property type="term" value="F:DNA binding"/>
    <property type="evidence" value="ECO:0007669"/>
    <property type="project" value="InterPro"/>
</dbReference>
<dbReference type="InterPro" id="IPR011010">
    <property type="entry name" value="DNA_brk_join_enz"/>
</dbReference>
<evidence type="ECO:0000313" key="2">
    <source>
        <dbReference type="Proteomes" id="UP000324800"/>
    </source>
</evidence>
<evidence type="ECO:0000313" key="1">
    <source>
        <dbReference type="EMBL" id="KAA6371962.1"/>
    </source>
</evidence>
<dbReference type="Proteomes" id="UP000324800">
    <property type="component" value="Unassembled WGS sequence"/>
</dbReference>
<gene>
    <name evidence="1" type="ORF">EZS28_032513</name>
</gene>
<dbReference type="OrthoDB" id="2220692at2759"/>
<organism evidence="1 2">
    <name type="scientific">Streblomastix strix</name>
    <dbReference type="NCBI Taxonomy" id="222440"/>
    <lineage>
        <taxon>Eukaryota</taxon>
        <taxon>Metamonada</taxon>
        <taxon>Preaxostyla</taxon>
        <taxon>Oxymonadida</taxon>
        <taxon>Streblomastigidae</taxon>
        <taxon>Streblomastix</taxon>
    </lineage>
</organism>
<proteinExistence type="predicted"/>
<dbReference type="EMBL" id="SNRW01014012">
    <property type="protein sequence ID" value="KAA6371962.1"/>
    <property type="molecule type" value="Genomic_DNA"/>
</dbReference>
<accession>A0A5J4UPE3</accession>
<sequence>MFELMGREEKEIRNKVIEQLMLKPVTNIRKVIREVIIWKMEQLHDYIVKLSVERDKGSLAVNELRRVVITEFMVYSVLRLSELQRAMLNRKCRITLKVVTNRTVCPITWFQARNGKRKINTTDKDLLRTNSENKRSLTPEECSKEVHIVMNSAGIDKRHSVTTIRKVAISAMQNKNKTKIEIDRWSRHSESADTTRENYDVNNNDSIRKALSECVSTREESNASE</sequence>
<reference evidence="1 2" key="1">
    <citation type="submission" date="2019-03" db="EMBL/GenBank/DDBJ databases">
        <title>Single cell metagenomics reveals metabolic interactions within the superorganism composed of flagellate Streblomastix strix and complex community of Bacteroidetes bacteria on its surface.</title>
        <authorList>
            <person name="Treitli S.C."/>
            <person name="Kolisko M."/>
            <person name="Husnik F."/>
            <person name="Keeling P."/>
            <person name="Hampl V."/>
        </authorList>
    </citation>
    <scope>NUCLEOTIDE SEQUENCE [LARGE SCALE GENOMIC DNA]</scope>
    <source>
        <strain evidence="1">ST1C</strain>
    </source>
</reference>
<evidence type="ECO:0008006" key="3">
    <source>
        <dbReference type="Google" id="ProtNLM"/>
    </source>
</evidence>